<evidence type="ECO:0000256" key="1">
    <source>
        <dbReference type="SAM" id="Phobius"/>
    </source>
</evidence>
<dbReference type="RefSeq" id="WP_021120974.1">
    <property type="nucleotide sequence ID" value="NZ_KE557286.1"/>
</dbReference>
<proteinExistence type="predicted"/>
<evidence type="ECO:0000313" key="2">
    <source>
        <dbReference type="EMBL" id="EPX75916.1"/>
    </source>
</evidence>
<keyword evidence="1" id="KW-0812">Transmembrane</keyword>
<dbReference type="STRING" id="1123237.Salmuc_02312"/>
<reference evidence="3" key="1">
    <citation type="journal article" date="2014" name="Stand. Genomic Sci.">
        <title>Genome sequence of the exopolysaccharide-producing Salipiger mucosus type strain (DSM 16094(T)), a moderately halophilic member of the Roseobacter clade.</title>
        <authorList>
            <person name="Riedel T."/>
            <person name="Spring S."/>
            <person name="Fiebig A."/>
            <person name="Petersen J."/>
            <person name="Kyrpides N.C."/>
            <person name="Goker M."/>
            <person name="Klenk H.P."/>
        </authorList>
    </citation>
    <scope>NUCLEOTIDE SEQUENCE [LARGE SCALE GENOMIC DNA]</scope>
    <source>
        <strain evidence="3">DSM 16094</strain>
    </source>
</reference>
<dbReference type="HOGENOM" id="CLU_2920112_0_0_5"/>
<evidence type="ECO:0000313" key="3">
    <source>
        <dbReference type="Proteomes" id="UP000015347"/>
    </source>
</evidence>
<keyword evidence="1" id="KW-1133">Transmembrane helix</keyword>
<organism evidence="2 3">
    <name type="scientific">Salipiger mucosus DSM 16094</name>
    <dbReference type="NCBI Taxonomy" id="1123237"/>
    <lineage>
        <taxon>Bacteria</taxon>
        <taxon>Pseudomonadati</taxon>
        <taxon>Pseudomonadota</taxon>
        <taxon>Alphaproteobacteria</taxon>
        <taxon>Rhodobacterales</taxon>
        <taxon>Roseobacteraceae</taxon>
        <taxon>Salipiger</taxon>
    </lineage>
</organism>
<dbReference type="EMBL" id="APVH01000064">
    <property type="protein sequence ID" value="EPX75916.1"/>
    <property type="molecule type" value="Genomic_DNA"/>
</dbReference>
<accession>S9Q3K5</accession>
<keyword evidence="1" id="KW-0472">Membrane</keyword>
<protein>
    <submittedName>
        <fullName evidence="2">Uncharacterized protein</fullName>
    </submittedName>
</protein>
<name>S9Q3K5_9RHOB</name>
<feature type="transmembrane region" description="Helical" evidence="1">
    <location>
        <begin position="37"/>
        <end position="60"/>
    </location>
</feature>
<sequence length="61" mass="7112">MLSFLMPFLFRVLLVMVVYELMRHVPSYYDMPRRRRALTFGGILAVTLLPFGLALALFHLP</sequence>
<keyword evidence="3" id="KW-1185">Reference proteome</keyword>
<feature type="transmembrane region" description="Helical" evidence="1">
    <location>
        <begin position="6"/>
        <end position="25"/>
    </location>
</feature>
<dbReference type="Proteomes" id="UP000015347">
    <property type="component" value="Unassembled WGS sequence"/>
</dbReference>
<dbReference type="AlphaFoldDB" id="S9Q3K5"/>
<gene>
    <name evidence="2" type="ORF">Salmuc_02312</name>
</gene>
<comment type="caution">
    <text evidence="2">The sequence shown here is derived from an EMBL/GenBank/DDBJ whole genome shotgun (WGS) entry which is preliminary data.</text>
</comment>